<name>A0A8S3WSB4_PARAO</name>
<feature type="domain" description="Peptidase S1" evidence="6">
    <location>
        <begin position="43"/>
        <end position="349"/>
    </location>
</feature>
<dbReference type="PANTHER" id="PTHR24276">
    <property type="entry name" value="POLYSERASE-RELATED"/>
    <property type="match status" value="1"/>
</dbReference>
<organism evidence="7 8">
    <name type="scientific">Parnassius apollo</name>
    <name type="common">Apollo butterfly</name>
    <name type="synonym">Papilio apollo</name>
    <dbReference type="NCBI Taxonomy" id="110799"/>
    <lineage>
        <taxon>Eukaryota</taxon>
        <taxon>Metazoa</taxon>
        <taxon>Ecdysozoa</taxon>
        <taxon>Arthropoda</taxon>
        <taxon>Hexapoda</taxon>
        <taxon>Insecta</taxon>
        <taxon>Pterygota</taxon>
        <taxon>Neoptera</taxon>
        <taxon>Endopterygota</taxon>
        <taxon>Lepidoptera</taxon>
        <taxon>Glossata</taxon>
        <taxon>Ditrysia</taxon>
        <taxon>Papilionoidea</taxon>
        <taxon>Papilionidae</taxon>
        <taxon>Parnassiinae</taxon>
        <taxon>Parnassini</taxon>
        <taxon>Parnassius</taxon>
        <taxon>Parnassius</taxon>
    </lineage>
</organism>
<dbReference type="Pfam" id="PF00089">
    <property type="entry name" value="Trypsin"/>
    <property type="match status" value="2"/>
</dbReference>
<evidence type="ECO:0000256" key="5">
    <source>
        <dbReference type="RuleBase" id="RU363034"/>
    </source>
</evidence>
<keyword evidence="2 5" id="KW-0378">Hydrolase</keyword>
<dbReference type="Proteomes" id="UP000691718">
    <property type="component" value="Unassembled WGS sequence"/>
</dbReference>
<evidence type="ECO:0000256" key="1">
    <source>
        <dbReference type="ARBA" id="ARBA00022670"/>
    </source>
</evidence>
<dbReference type="InterPro" id="IPR001254">
    <property type="entry name" value="Trypsin_dom"/>
</dbReference>
<evidence type="ECO:0000256" key="2">
    <source>
        <dbReference type="ARBA" id="ARBA00022801"/>
    </source>
</evidence>
<dbReference type="EMBL" id="CAJQZP010000637">
    <property type="protein sequence ID" value="CAG4973547.1"/>
    <property type="molecule type" value="Genomic_DNA"/>
</dbReference>
<dbReference type="AlphaFoldDB" id="A0A8S3WSB4"/>
<evidence type="ECO:0000256" key="4">
    <source>
        <dbReference type="ARBA" id="ARBA00023157"/>
    </source>
</evidence>
<dbReference type="PANTHER" id="PTHR24276:SF98">
    <property type="entry name" value="FI18310P1-RELATED"/>
    <property type="match status" value="1"/>
</dbReference>
<proteinExistence type="predicted"/>
<evidence type="ECO:0000259" key="6">
    <source>
        <dbReference type="PROSITE" id="PS50240"/>
    </source>
</evidence>
<accession>A0A8S3WSB4</accession>
<dbReference type="SMART" id="SM00020">
    <property type="entry name" value="Tryp_SPc"/>
    <property type="match status" value="1"/>
</dbReference>
<dbReference type="PROSITE" id="PS50240">
    <property type="entry name" value="TRYPSIN_DOM"/>
    <property type="match status" value="1"/>
</dbReference>
<dbReference type="InterPro" id="IPR033116">
    <property type="entry name" value="TRYPSIN_SER"/>
</dbReference>
<dbReference type="GO" id="GO:0004252">
    <property type="term" value="F:serine-type endopeptidase activity"/>
    <property type="evidence" value="ECO:0007669"/>
    <property type="project" value="InterPro"/>
</dbReference>
<protein>
    <submittedName>
        <fullName evidence="7">(apollo) hypothetical protein</fullName>
    </submittedName>
</protein>
<keyword evidence="8" id="KW-1185">Reference proteome</keyword>
<dbReference type="PROSITE" id="PS00134">
    <property type="entry name" value="TRYPSIN_HIS"/>
    <property type="match status" value="1"/>
</dbReference>
<sequence length="366" mass="39902">MYNSNCDPFKKEKRIKESILPSLLMFFMLFAKNSFSLKSPLRIIGGNDTNQDEYPYIVRLEEQTMENFTNNTIIAKHDHVCTGSALSATWVLTAAHCCLVTHSNTEKLVIRYGHLHNSPLVNDSFSDVLYTVRHPLYTITYGELLNRVMKNDVGLVRTTPMNISRYIKLSATDYLSLYGHEAIIAGYGITRAAVLGDKIQTASTLELKKPLQVLNVLITKCTYDERLAPAFCLAPKCDQKATVCGGDSGGPLIHPSGLVGVLSLGERSGDCLDPTKKRHVHVHVSARRCGHRVTACEGDSGGPLIHTSGIAGILTLGEKTADCLAHVAKKSTNVAGIALPISWLLSDTGTLGMMELEEYGPRGSAV</sequence>
<evidence type="ECO:0000313" key="7">
    <source>
        <dbReference type="EMBL" id="CAG4973547.1"/>
    </source>
</evidence>
<keyword evidence="3 5" id="KW-0720">Serine protease</keyword>
<keyword evidence="4" id="KW-1015">Disulfide bond</keyword>
<keyword evidence="1 5" id="KW-0645">Protease</keyword>
<dbReference type="GO" id="GO:0006508">
    <property type="term" value="P:proteolysis"/>
    <property type="evidence" value="ECO:0007669"/>
    <property type="project" value="UniProtKB-KW"/>
</dbReference>
<evidence type="ECO:0000256" key="3">
    <source>
        <dbReference type="ARBA" id="ARBA00022825"/>
    </source>
</evidence>
<dbReference type="InterPro" id="IPR018114">
    <property type="entry name" value="TRYPSIN_HIS"/>
</dbReference>
<dbReference type="OrthoDB" id="7452977at2759"/>
<comment type="caution">
    <text evidence="7">The sequence shown here is derived from an EMBL/GenBank/DDBJ whole genome shotgun (WGS) entry which is preliminary data.</text>
</comment>
<gene>
    <name evidence="7" type="ORF">PAPOLLO_LOCUS8775</name>
</gene>
<evidence type="ECO:0000313" key="8">
    <source>
        <dbReference type="Proteomes" id="UP000691718"/>
    </source>
</evidence>
<dbReference type="PROSITE" id="PS00135">
    <property type="entry name" value="TRYPSIN_SER"/>
    <property type="match status" value="2"/>
</dbReference>
<reference evidence="7" key="1">
    <citation type="submission" date="2021-04" db="EMBL/GenBank/DDBJ databases">
        <authorList>
            <person name="Tunstrom K."/>
        </authorList>
    </citation>
    <scope>NUCLEOTIDE SEQUENCE</scope>
</reference>
<dbReference type="InterPro" id="IPR050430">
    <property type="entry name" value="Peptidase_S1"/>
</dbReference>